<evidence type="ECO:0000256" key="2">
    <source>
        <dbReference type="ARBA" id="ARBA00019403"/>
    </source>
</evidence>
<keyword evidence="4" id="KW-0479">Metal-binding</keyword>
<sequence>MPSARTSNAISAAQFVPEGKDWAALRSASCECRGCELYKDAKQTVFGEGPVPARLMMVGEQPGDKEDVEGHVFVGPAGRLLDKALAAVKIARDEAYLTNAVKHFKFTERGKRRIHQQPRRSEVVACFPWLREEIRVVQPELIVCLGAVAAKALLGSSFKLTEHRGEVLEQDGLRIGVTVHPSAVLRAENWTEAYEAFVADLKALKKSLQNGTTPGRLPR</sequence>
<dbReference type="Gene3D" id="3.40.470.10">
    <property type="entry name" value="Uracil-DNA glycosylase-like domain"/>
    <property type="match status" value="1"/>
</dbReference>
<keyword evidence="6" id="KW-0378">Hydrolase</keyword>
<dbReference type="EMBL" id="QLTT01000001">
    <property type="protein sequence ID" value="RAS71408.1"/>
    <property type="molecule type" value="Genomic_DNA"/>
</dbReference>
<evidence type="ECO:0000256" key="7">
    <source>
        <dbReference type="ARBA" id="ARBA00023004"/>
    </source>
</evidence>
<name>A0A316I5T4_9PSEU</name>
<gene>
    <name evidence="12" type="ORF">C8D87_1011709</name>
    <name evidence="11" type="ORF">C8D88_10364</name>
</gene>
<reference evidence="11 13" key="1">
    <citation type="submission" date="2018-05" db="EMBL/GenBank/DDBJ databases">
        <title>Genomic Encyclopedia of Type Strains, Phase IV (KMG-IV): sequencing the most valuable type-strain genomes for metagenomic binning, comparative biology and taxonomic classification.</title>
        <authorList>
            <person name="Goeker M."/>
        </authorList>
    </citation>
    <scope>NUCLEOTIDE SEQUENCE [LARGE SCALE GENOMIC DNA]</scope>
    <source>
        <strain evidence="12 14">DSM 45479</strain>
        <strain evidence="11 13">DSM 45480</strain>
    </source>
</reference>
<evidence type="ECO:0000313" key="12">
    <source>
        <dbReference type="EMBL" id="RAS71408.1"/>
    </source>
</evidence>
<evidence type="ECO:0000256" key="5">
    <source>
        <dbReference type="ARBA" id="ARBA00022763"/>
    </source>
</evidence>
<dbReference type="GO" id="GO:0097506">
    <property type="term" value="F:deaminated base DNA N-glycosylase activity"/>
    <property type="evidence" value="ECO:0007669"/>
    <property type="project" value="UniProtKB-ARBA"/>
</dbReference>
<dbReference type="PANTHER" id="PTHR33693:SF9">
    <property type="entry name" value="TYPE-4 URACIL-DNA GLYCOSYLASE"/>
    <property type="match status" value="1"/>
</dbReference>
<keyword evidence="8" id="KW-0411">Iron-sulfur</keyword>
<dbReference type="OrthoDB" id="5290748at2"/>
<dbReference type="InterPro" id="IPR005273">
    <property type="entry name" value="Ura-DNA_glyco_family4"/>
</dbReference>
<dbReference type="PANTHER" id="PTHR33693">
    <property type="entry name" value="TYPE-5 URACIL-DNA GLYCOSYLASE"/>
    <property type="match status" value="1"/>
</dbReference>
<evidence type="ECO:0000313" key="14">
    <source>
        <dbReference type="Proteomes" id="UP000248714"/>
    </source>
</evidence>
<accession>A0A316I5T4</accession>
<comment type="caution">
    <text evidence="11">The sequence shown here is derived from an EMBL/GenBank/DDBJ whole genome shotgun (WGS) entry which is preliminary data.</text>
</comment>
<dbReference type="SUPFAM" id="SSF52141">
    <property type="entry name" value="Uracil-DNA glycosylase-like"/>
    <property type="match status" value="1"/>
</dbReference>
<protein>
    <recommendedName>
        <fullName evidence="2">Type-4 uracil-DNA glycosylase</fullName>
    </recommendedName>
</protein>
<dbReference type="InterPro" id="IPR051536">
    <property type="entry name" value="UDG_Type-4/5"/>
</dbReference>
<keyword evidence="7" id="KW-0408">Iron</keyword>
<evidence type="ECO:0000256" key="9">
    <source>
        <dbReference type="ARBA" id="ARBA00023204"/>
    </source>
</evidence>
<dbReference type="InterPro" id="IPR036895">
    <property type="entry name" value="Uracil-DNA_glycosylase-like_sf"/>
</dbReference>
<dbReference type="AlphaFoldDB" id="A0A316I5T4"/>
<dbReference type="Proteomes" id="UP000248714">
    <property type="component" value="Unassembled WGS sequence"/>
</dbReference>
<evidence type="ECO:0000256" key="3">
    <source>
        <dbReference type="ARBA" id="ARBA00022485"/>
    </source>
</evidence>
<dbReference type="SMART" id="SM00987">
    <property type="entry name" value="UreE_C"/>
    <property type="match status" value="1"/>
</dbReference>
<organism evidence="11 13">
    <name type="scientific">Lentzea atacamensis</name>
    <dbReference type="NCBI Taxonomy" id="531938"/>
    <lineage>
        <taxon>Bacteria</taxon>
        <taxon>Bacillati</taxon>
        <taxon>Actinomycetota</taxon>
        <taxon>Actinomycetes</taxon>
        <taxon>Pseudonocardiales</taxon>
        <taxon>Pseudonocardiaceae</taxon>
        <taxon>Lentzea</taxon>
    </lineage>
</organism>
<keyword evidence="5" id="KW-0227">DNA damage</keyword>
<dbReference type="GO" id="GO:0006281">
    <property type="term" value="P:DNA repair"/>
    <property type="evidence" value="ECO:0007669"/>
    <property type="project" value="UniProtKB-KW"/>
</dbReference>
<evidence type="ECO:0000256" key="1">
    <source>
        <dbReference type="ARBA" id="ARBA00006521"/>
    </source>
</evidence>
<dbReference type="Pfam" id="PF03167">
    <property type="entry name" value="UDG"/>
    <property type="match status" value="1"/>
</dbReference>
<evidence type="ECO:0000259" key="10">
    <source>
        <dbReference type="SMART" id="SM00986"/>
    </source>
</evidence>
<dbReference type="EMBL" id="QGHB01000003">
    <property type="protein sequence ID" value="PWK87868.1"/>
    <property type="molecule type" value="Genomic_DNA"/>
</dbReference>
<keyword evidence="14" id="KW-1185">Reference proteome</keyword>
<evidence type="ECO:0000256" key="8">
    <source>
        <dbReference type="ARBA" id="ARBA00023014"/>
    </source>
</evidence>
<dbReference type="InterPro" id="IPR005122">
    <property type="entry name" value="Uracil-DNA_glycosylase-like"/>
</dbReference>
<dbReference type="NCBIfam" id="TIGR00758">
    <property type="entry name" value="UDG_fam4"/>
    <property type="match status" value="1"/>
</dbReference>
<evidence type="ECO:0000256" key="6">
    <source>
        <dbReference type="ARBA" id="ARBA00022801"/>
    </source>
</evidence>
<evidence type="ECO:0000313" key="11">
    <source>
        <dbReference type="EMBL" id="PWK87868.1"/>
    </source>
</evidence>
<dbReference type="Proteomes" id="UP000246005">
    <property type="component" value="Unassembled WGS sequence"/>
</dbReference>
<dbReference type="SMART" id="SM00986">
    <property type="entry name" value="UDG"/>
    <property type="match status" value="1"/>
</dbReference>
<feature type="domain" description="Uracil-DNA glycosylase-like" evidence="10">
    <location>
        <begin position="46"/>
        <end position="202"/>
    </location>
</feature>
<dbReference type="GO" id="GO:0051539">
    <property type="term" value="F:4 iron, 4 sulfur cluster binding"/>
    <property type="evidence" value="ECO:0007669"/>
    <property type="project" value="UniProtKB-KW"/>
</dbReference>
<dbReference type="RefSeq" id="WP_109635453.1">
    <property type="nucleotide sequence ID" value="NZ_QGHB01000003.1"/>
</dbReference>
<comment type="similarity">
    <text evidence="1">Belongs to the uracil-DNA glycosylase (UDG) superfamily. Type 4 (UDGa) family.</text>
</comment>
<dbReference type="CDD" id="cd10030">
    <property type="entry name" value="UDG-F4_TTUDGA_SPO1dp_like"/>
    <property type="match status" value="1"/>
</dbReference>
<evidence type="ECO:0000313" key="13">
    <source>
        <dbReference type="Proteomes" id="UP000246005"/>
    </source>
</evidence>
<keyword evidence="3" id="KW-0004">4Fe-4S</keyword>
<proteinExistence type="inferred from homology"/>
<dbReference type="NCBIfam" id="TIGR03914">
    <property type="entry name" value="UDG_fam_dom"/>
    <property type="match status" value="1"/>
</dbReference>
<keyword evidence="9" id="KW-0234">DNA repair</keyword>
<dbReference type="GO" id="GO:0046872">
    <property type="term" value="F:metal ion binding"/>
    <property type="evidence" value="ECO:0007669"/>
    <property type="project" value="UniProtKB-KW"/>
</dbReference>
<evidence type="ECO:0000256" key="4">
    <source>
        <dbReference type="ARBA" id="ARBA00022723"/>
    </source>
</evidence>